<evidence type="ECO:0000256" key="5">
    <source>
        <dbReference type="ARBA" id="ARBA00022801"/>
    </source>
</evidence>
<feature type="compositionally biased region" description="Basic and acidic residues" evidence="9">
    <location>
        <begin position="413"/>
        <end position="452"/>
    </location>
</feature>
<evidence type="ECO:0000313" key="12">
    <source>
        <dbReference type="EMBL" id="EZG58884.1"/>
    </source>
</evidence>
<keyword evidence="3 8" id="KW-0507">mRNA processing</keyword>
<evidence type="ECO:0000259" key="10">
    <source>
        <dbReference type="Pfam" id="PF03159"/>
    </source>
</evidence>
<proteinExistence type="inferred from homology"/>
<evidence type="ECO:0000256" key="1">
    <source>
        <dbReference type="ARBA" id="ARBA00004123"/>
    </source>
</evidence>
<evidence type="ECO:0000259" key="11">
    <source>
        <dbReference type="Pfam" id="PF17846"/>
    </source>
</evidence>
<reference evidence="12" key="1">
    <citation type="submission" date="2013-12" db="EMBL/GenBank/DDBJ databases">
        <authorList>
            <person name="Omoto C.K."/>
            <person name="Sibley D."/>
            <person name="Venepally P."/>
            <person name="Hadjithomas M."/>
            <person name="Karamycheva S."/>
            <person name="Brunk B."/>
            <person name="Roos D."/>
            <person name="Caler E."/>
            <person name="Lorenzi H."/>
        </authorList>
    </citation>
    <scope>NUCLEOTIDE SEQUENCE</scope>
</reference>
<evidence type="ECO:0000256" key="2">
    <source>
        <dbReference type="ARBA" id="ARBA00006994"/>
    </source>
</evidence>
<feature type="compositionally biased region" description="Gly residues" evidence="9">
    <location>
        <begin position="1018"/>
        <end position="1040"/>
    </location>
</feature>
<comment type="subcellular location">
    <subcellularLocation>
        <location evidence="1">Nucleus</location>
    </subcellularLocation>
</comment>
<dbReference type="OrthoDB" id="372487at2759"/>
<comment type="function">
    <text evidence="8">Possesses 5'-&gt;3' exoribonuclease activity. May promote termination of transcription by RNA polymerase II.</text>
</comment>
<protein>
    <recommendedName>
        <fullName evidence="8">5'-3' exoribonuclease</fullName>
        <ecNumber evidence="8">3.1.13.-</ecNumber>
    </recommendedName>
</protein>
<evidence type="ECO:0000256" key="9">
    <source>
        <dbReference type="SAM" id="MobiDB-lite"/>
    </source>
</evidence>
<dbReference type="EMBL" id="AFNH02000700">
    <property type="protein sequence ID" value="EZG58884.1"/>
    <property type="molecule type" value="Genomic_DNA"/>
</dbReference>
<dbReference type="OMA" id="SHYQNGD"/>
<dbReference type="PIRSF" id="PIRSF037239">
    <property type="entry name" value="Exonuclease_Xrn2"/>
    <property type="match status" value="1"/>
</dbReference>
<dbReference type="eggNOG" id="KOG2044">
    <property type="taxonomic scope" value="Eukaryota"/>
</dbReference>
<dbReference type="EC" id="3.1.13.-" evidence="8"/>
<keyword evidence="6 8" id="KW-0269">Exonuclease</keyword>
<feature type="domain" description="Xrn1 helical" evidence="11">
    <location>
        <begin position="332"/>
        <end position="827"/>
    </location>
</feature>
<dbReference type="AlphaFoldDB" id="A0A023B566"/>
<evidence type="ECO:0000256" key="7">
    <source>
        <dbReference type="ARBA" id="ARBA00023242"/>
    </source>
</evidence>
<dbReference type="PANTHER" id="PTHR12341">
    <property type="entry name" value="5'-&gt;3' EXORIBONUCLEASE"/>
    <property type="match status" value="1"/>
</dbReference>
<feature type="compositionally biased region" description="Polar residues" evidence="9">
    <location>
        <begin position="1055"/>
        <end position="1066"/>
    </location>
</feature>
<keyword evidence="5 8" id="KW-0378">Hydrolase</keyword>
<dbReference type="GO" id="GO:0000956">
    <property type="term" value="P:nuclear-transcribed mRNA catabolic process"/>
    <property type="evidence" value="ECO:0007669"/>
    <property type="project" value="TreeGrafter"/>
</dbReference>
<dbReference type="RefSeq" id="XP_011130939.1">
    <property type="nucleotide sequence ID" value="XM_011132637.1"/>
</dbReference>
<feature type="region of interest" description="Disordered" evidence="9">
    <location>
        <begin position="888"/>
        <end position="1163"/>
    </location>
</feature>
<dbReference type="Gene3D" id="1.25.40.1050">
    <property type="match status" value="1"/>
</dbReference>
<evidence type="ECO:0000256" key="8">
    <source>
        <dbReference type="PIRNR" id="PIRNR037239"/>
    </source>
</evidence>
<dbReference type="GO" id="GO:0005634">
    <property type="term" value="C:nucleus"/>
    <property type="evidence" value="ECO:0007669"/>
    <property type="project" value="UniProtKB-SubCell"/>
</dbReference>
<evidence type="ECO:0000256" key="3">
    <source>
        <dbReference type="ARBA" id="ARBA00022664"/>
    </source>
</evidence>
<feature type="region of interest" description="Disordered" evidence="9">
    <location>
        <begin position="805"/>
        <end position="836"/>
    </location>
</feature>
<dbReference type="Pfam" id="PF17846">
    <property type="entry name" value="XRN_M"/>
    <property type="match status" value="1"/>
</dbReference>
<sequence>MGVPTFYRWLCQKWPKVVLDVVEEREKLVSGGVFAPVDLEEANPNGIEFDNLYIDMNGVVHPCAHPEDGEQPGSEAEMFQNVCDYIDRLVQIVRPRKFLYLCLDGVAPQAKMNQQRSRRYKAAMESERSEVCWEEMTEEWRRLGKVPPPRKTRWDSNVITPGTDFMDRLAYALRYYVARRMKSSTYWQSLVVLVSDSNVPGEGEHKVMRYVREMRGINENPNTVHCIHGMDADLIMLGLSTHETHFYIIREIVTDGGGNRERNKPSYIKPDQGPGLHSDGVQINKSFRATWKPLQILQLPVLREYLKYEFKFDQQELITQHSRTGHILRLTSDLERHIDDFVFLCFLVGNDFLPHLPSLSIHQGSIDQMLALYKHTFPQIGGYLTDEGAMQVDQVQNFLRYIAKAEPKIFEDSVRRKEQQDRRNEQQRAESAARKATEVKAAQEKVDLRGAESEAQQWSAPNRWSAGGTATQLLPPPPNATPSDVSEVSRVSRMSEGSATELEAPPVALTDEASVDFARALTERQKSNSQKHYDEDSANHVALGQGDVVSYRRDYYMKKFGARTDEEVEKMAEMASRHFVRGLQWVLLYYKRGVPSWSWYYPFYFAPLAMDMFRYGFMTAGAHACAPPVEPFSLGAPVNPLEQLLAVLPPRSASFLPAALQDLMVSPTSPLKDFYPSIFHEDTDGKKQSWQWTAILPFINMSRLQNAVAKVQHFYNENEIRRNRAGAEYLFTGAGLLSSSNNSVPAGDGSETAISLNGVCGTVRAVREAPLPMQGDKCCLPFEGFQPFIPDACIMEYERPKQLHPRHAHSSLMPGAVPAPPRLTDQDLADKPPSRGRGMFNVNAAIRIIMHVIGGKALREYEAKEEAARDAQYAQRINAANIIDIHNAPNPLLTPKHTPAADQGNFDQERNHRRGPPHARGYPVHNQQEAGKWANGQSTHGHQTNGQWSNGQQANGQWTHGHDSHHQQPHSHNQQPHSHHQGPQTHHQGPQAHHQGQRGRQRGNPSTAQPGAFQQGGFQQGGFQQGGFQQGGFQQGGFQQGGFQQAGFQQGGFQHNQYPSATQPLTVHQAAGHTPAGSDYRQGAHYRGGQQHHGGGQQHHGGGQQHPKQGVSSRPVSTYQGLERPAAASNYSNRPTGNRNRRGGAASSTSSARGNPYYKRQDG</sequence>
<organism evidence="12 13">
    <name type="scientific">Gregarina niphandrodes</name>
    <name type="common">Septate eugregarine</name>
    <dbReference type="NCBI Taxonomy" id="110365"/>
    <lineage>
        <taxon>Eukaryota</taxon>
        <taxon>Sar</taxon>
        <taxon>Alveolata</taxon>
        <taxon>Apicomplexa</taxon>
        <taxon>Conoidasida</taxon>
        <taxon>Gregarinasina</taxon>
        <taxon>Eugregarinorida</taxon>
        <taxon>Gregarinidae</taxon>
        <taxon>Gregarina</taxon>
    </lineage>
</organism>
<evidence type="ECO:0000256" key="4">
    <source>
        <dbReference type="ARBA" id="ARBA00022722"/>
    </source>
</evidence>
<dbReference type="Pfam" id="PF03159">
    <property type="entry name" value="XRN_N"/>
    <property type="match status" value="1"/>
</dbReference>
<dbReference type="VEuPathDB" id="CryptoDB:GNI_093700"/>
<feature type="compositionally biased region" description="Low complexity" evidence="9">
    <location>
        <begin position="970"/>
        <end position="994"/>
    </location>
</feature>
<keyword evidence="7" id="KW-0539">Nucleus</keyword>
<feature type="compositionally biased region" description="Polar residues" evidence="9">
    <location>
        <begin position="1110"/>
        <end position="1120"/>
    </location>
</feature>
<keyword evidence="4 8" id="KW-0540">Nuclease</keyword>
<dbReference type="GO" id="GO:0006397">
    <property type="term" value="P:mRNA processing"/>
    <property type="evidence" value="ECO:0007669"/>
    <property type="project" value="UniProtKB-UniRule"/>
</dbReference>
<feature type="compositionally biased region" description="Polar residues" evidence="9">
    <location>
        <begin position="925"/>
        <end position="958"/>
    </location>
</feature>
<comment type="similarity">
    <text evidence="2 8">Belongs to the 5'-3' exonuclease family. XRN2/RAT1 subfamily.</text>
</comment>
<comment type="caution">
    <text evidence="12">The sequence shown here is derived from an EMBL/GenBank/DDBJ whole genome shotgun (WGS) entry which is preliminary data.</text>
</comment>
<dbReference type="GeneID" id="22913355"/>
<dbReference type="CDD" id="cd18673">
    <property type="entry name" value="PIN_XRN1-2-like"/>
    <property type="match status" value="1"/>
</dbReference>
<feature type="domain" description="Xrn1 N-terminal" evidence="10">
    <location>
        <begin position="1"/>
        <end position="251"/>
    </location>
</feature>
<feature type="compositionally biased region" description="Basic and acidic residues" evidence="9">
    <location>
        <begin position="824"/>
        <end position="833"/>
    </location>
</feature>
<name>A0A023B566_GRENI</name>
<dbReference type="GO" id="GO:0003723">
    <property type="term" value="F:RNA binding"/>
    <property type="evidence" value="ECO:0007669"/>
    <property type="project" value="TreeGrafter"/>
</dbReference>
<dbReference type="FunFam" id="3.40.50.12390:FF:000003">
    <property type="entry name" value="5'-3' exoribonuclease"/>
    <property type="match status" value="1"/>
</dbReference>
<dbReference type="Proteomes" id="UP000019763">
    <property type="component" value="Unassembled WGS sequence"/>
</dbReference>
<dbReference type="InterPro" id="IPR017151">
    <property type="entry name" value="Xrn2/3/4"/>
</dbReference>
<feature type="compositionally biased region" description="Polar residues" evidence="9">
    <location>
        <begin position="454"/>
        <end position="472"/>
    </location>
</feature>
<feature type="compositionally biased region" description="Gly residues" evidence="9">
    <location>
        <begin position="1091"/>
        <end position="1104"/>
    </location>
</feature>
<feature type="compositionally biased region" description="Low complexity" evidence="9">
    <location>
        <begin position="1041"/>
        <end position="1054"/>
    </location>
</feature>
<evidence type="ECO:0000313" key="13">
    <source>
        <dbReference type="Proteomes" id="UP000019763"/>
    </source>
</evidence>
<dbReference type="Gene3D" id="3.40.50.12390">
    <property type="match status" value="1"/>
</dbReference>
<dbReference type="GO" id="GO:0004534">
    <property type="term" value="F:5'-3' RNA exonuclease activity"/>
    <property type="evidence" value="ECO:0007669"/>
    <property type="project" value="UniProtKB-UniRule"/>
</dbReference>
<feature type="region of interest" description="Disordered" evidence="9">
    <location>
        <begin position="413"/>
        <end position="488"/>
    </location>
</feature>
<dbReference type="InterPro" id="IPR004859">
    <property type="entry name" value="Xrn1_N"/>
</dbReference>
<accession>A0A023B566</accession>
<gene>
    <name evidence="12" type="ORF">GNI_093700</name>
</gene>
<keyword evidence="13" id="KW-1185">Reference proteome</keyword>
<feature type="compositionally biased region" description="Low complexity" evidence="9">
    <location>
        <begin position="1133"/>
        <end position="1154"/>
    </location>
</feature>
<dbReference type="InterPro" id="IPR041412">
    <property type="entry name" value="Xrn1_helical"/>
</dbReference>
<evidence type="ECO:0000256" key="6">
    <source>
        <dbReference type="ARBA" id="ARBA00022839"/>
    </source>
</evidence>
<dbReference type="InterPro" id="IPR027073">
    <property type="entry name" value="5_3_exoribonuclease"/>
</dbReference>
<dbReference type="PANTHER" id="PTHR12341:SF41">
    <property type="entry name" value="5'-3' EXORIBONUCLEASE 2"/>
    <property type="match status" value="1"/>
</dbReference>